<dbReference type="SMART" id="SM00128">
    <property type="entry name" value="IPPc"/>
    <property type="match status" value="1"/>
</dbReference>
<proteinExistence type="predicted"/>
<feature type="transmembrane region" description="Helical" evidence="2">
    <location>
        <begin position="418"/>
        <end position="438"/>
    </location>
</feature>
<dbReference type="Pfam" id="PF22669">
    <property type="entry name" value="Exo_endo_phos2"/>
    <property type="match status" value="1"/>
</dbReference>
<reference evidence="4" key="1">
    <citation type="submission" date="2021-02" db="EMBL/GenBank/DDBJ databases">
        <authorList>
            <person name="Bekaert M."/>
        </authorList>
    </citation>
    <scope>NUCLEOTIDE SEQUENCE</scope>
    <source>
        <strain evidence="4">IoA-00</strain>
    </source>
</reference>
<dbReference type="InterPro" id="IPR036691">
    <property type="entry name" value="Endo/exonu/phosph_ase_sf"/>
</dbReference>
<keyword evidence="4" id="KW-0378">Hydrolase</keyword>
<dbReference type="GO" id="GO:0004439">
    <property type="term" value="F:phosphatidylinositol-4,5-bisphosphate 5-phosphatase activity"/>
    <property type="evidence" value="ECO:0007669"/>
    <property type="project" value="UniProtKB-EC"/>
</dbReference>
<feature type="transmembrane region" description="Helical" evidence="2">
    <location>
        <begin position="653"/>
        <end position="673"/>
    </location>
</feature>
<dbReference type="PANTHER" id="PTHR47039:SF1">
    <property type="entry name" value="INOSITOL POLYPHOSPHATE 5-PHOSPHATASE E"/>
    <property type="match status" value="1"/>
</dbReference>
<dbReference type="InterPro" id="IPR053321">
    <property type="entry name" value="IPP-5-Phosphatase_Type_IV"/>
</dbReference>
<feature type="compositionally biased region" description="Pro residues" evidence="1">
    <location>
        <begin position="185"/>
        <end position="194"/>
    </location>
</feature>
<dbReference type="PANTHER" id="PTHR47039">
    <property type="entry name" value="INOSITOL POLYPHOSPHATE 5-PHOSPHATASE E"/>
    <property type="match status" value="1"/>
</dbReference>
<dbReference type="SUPFAM" id="SSF103481">
    <property type="entry name" value="Multidrug resistance efflux transporter EmrE"/>
    <property type="match status" value="1"/>
</dbReference>
<dbReference type="EC" id="3.1.3.36" evidence="4"/>
<evidence type="ECO:0000256" key="2">
    <source>
        <dbReference type="SAM" id="Phobius"/>
    </source>
</evidence>
<keyword evidence="5" id="KW-1185">Reference proteome</keyword>
<name>A0A7R8HCF6_LEPSM</name>
<dbReference type="EMBL" id="HG994586">
    <property type="protein sequence ID" value="CAF3001181.1"/>
    <property type="molecule type" value="Genomic_DNA"/>
</dbReference>
<feature type="region of interest" description="Disordered" evidence="1">
    <location>
        <begin position="179"/>
        <end position="231"/>
    </location>
</feature>
<feature type="transmembrane region" description="Helical" evidence="2">
    <location>
        <begin position="679"/>
        <end position="696"/>
    </location>
</feature>
<evidence type="ECO:0000256" key="1">
    <source>
        <dbReference type="SAM" id="MobiDB-lite"/>
    </source>
</evidence>
<dbReference type="GO" id="GO:0046856">
    <property type="term" value="P:phosphatidylinositol dephosphorylation"/>
    <property type="evidence" value="ECO:0007669"/>
    <property type="project" value="InterPro"/>
</dbReference>
<gene>
    <name evidence="4" type="ORF">LSAA_13224</name>
</gene>
<dbReference type="InterPro" id="IPR000300">
    <property type="entry name" value="IPPc"/>
</dbReference>
<dbReference type="InterPro" id="IPR037185">
    <property type="entry name" value="EmrE-like"/>
</dbReference>
<evidence type="ECO:0000259" key="3">
    <source>
        <dbReference type="SMART" id="SM00128"/>
    </source>
</evidence>
<dbReference type="AlphaFoldDB" id="A0A7R8HCF6"/>
<protein>
    <submittedName>
        <fullName evidence="4">INPP5E</fullName>
        <ecNumber evidence="4">3.1.3.36</ecNumber>
    </submittedName>
</protein>
<organism evidence="4 5">
    <name type="scientific">Lepeophtheirus salmonis</name>
    <name type="common">Salmon louse</name>
    <name type="synonym">Caligus salmonis</name>
    <dbReference type="NCBI Taxonomy" id="72036"/>
    <lineage>
        <taxon>Eukaryota</taxon>
        <taxon>Metazoa</taxon>
        <taxon>Ecdysozoa</taxon>
        <taxon>Arthropoda</taxon>
        <taxon>Crustacea</taxon>
        <taxon>Multicrustacea</taxon>
        <taxon>Hexanauplia</taxon>
        <taxon>Copepoda</taxon>
        <taxon>Siphonostomatoida</taxon>
        <taxon>Caligidae</taxon>
        <taxon>Lepeophtheirus</taxon>
    </lineage>
</organism>
<evidence type="ECO:0000313" key="5">
    <source>
        <dbReference type="Proteomes" id="UP000675881"/>
    </source>
</evidence>
<keyword evidence="2" id="KW-1133">Transmembrane helix</keyword>
<sequence>MNGKESRETIPCASWINKNELWIHAVNSGFLAAVVGVLGKICYDNDLVRKICISVSSESFCHATSKKPHGGSIDGIDISAAITSSTLRASTPPLLCGNTSASKPIVASPLTRNHSLKYTGGALHLANPVSFDHNYRNTCKKMGSSGDLSRSLVDDEQIKQRIGGCQRSQSFRLRTIQKIRSNSPEPGPSTPPISIPNSRPIIVRRRDESSDDDDDDDYQDTTDGTDVPSIYCTPPKSSEFLKIPKGMDYNTVSGNQPQQLQNLTSSSIAKSRSMVNLMVENEKVSAPVLSQEHLYWVLKSCNDSPRFFPDRHLRIFVGTWNMNGASPPRHLADFLLPENIEYVPDILVIGTQETFAERTEWEIRLQDTLGPSHVLFTSHYLGTLHLTIFIRRDLIWFCSLPDVDSFNTRPGAQFKTKGAVAVALIVFGTSFLFINSHLTAHEENVKDRVNDIKRLNAMLNIPKFLPIRKRGTTLTDNFDVVFWCGDLNFRLEESRDVVIQKIFDGEPVLQYDQLNHLRLESRIIFKGFDESRIKFPPTYKYDLGTNHFDTSSKQRTPAYTDRILFKATNTSIKPLYYDSVQGVCTSDHKPVWGMWEVQLRPGKDSIPLAGGLFDREVYLEGLKRRSEALQPSLNGKYSTFNSALRLSTTTLEVAVINSATNFLITGLFGYILFGESLKLSWWIGISFIISGSFILIQDEKEKVKKIKMPEEE</sequence>
<dbReference type="Gene3D" id="3.60.10.10">
    <property type="entry name" value="Endonuclease/exonuclease/phosphatase"/>
    <property type="match status" value="1"/>
</dbReference>
<dbReference type="SUPFAM" id="SSF56219">
    <property type="entry name" value="DNase I-like"/>
    <property type="match status" value="1"/>
</dbReference>
<accession>A0A7R8HCF6</accession>
<evidence type="ECO:0000313" key="4">
    <source>
        <dbReference type="EMBL" id="CAF3001181.1"/>
    </source>
</evidence>
<feature type="compositionally biased region" description="Acidic residues" evidence="1">
    <location>
        <begin position="209"/>
        <end position="220"/>
    </location>
</feature>
<keyword evidence="2" id="KW-0472">Membrane</keyword>
<feature type="domain" description="Inositol polyphosphate-related phosphatase" evidence="3">
    <location>
        <begin position="311"/>
        <end position="603"/>
    </location>
</feature>
<keyword evidence="2" id="KW-0812">Transmembrane</keyword>
<dbReference type="Proteomes" id="UP000675881">
    <property type="component" value="Chromosome 7"/>
</dbReference>
<dbReference type="OrthoDB" id="2248459at2759"/>